<organism evidence="3 4">
    <name type="scientific">Actinoplanes friuliensis DSM 7358</name>
    <dbReference type="NCBI Taxonomy" id="1246995"/>
    <lineage>
        <taxon>Bacteria</taxon>
        <taxon>Bacillati</taxon>
        <taxon>Actinomycetota</taxon>
        <taxon>Actinomycetes</taxon>
        <taxon>Micromonosporales</taxon>
        <taxon>Micromonosporaceae</taxon>
        <taxon>Actinoplanes</taxon>
    </lineage>
</organism>
<evidence type="ECO:0000313" key="4">
    <source>
        <dbReference type="Proteomes" id="UP000017746"/>
    </source>
</evidence>
<protein>
    <submittedName>
        <fullName evidence="3">Uncharacterized protein</fullName>
    </submittedName>
</protein>
<feature type="transmembrane region" description="Helical" evidence="2">
    <location>
        <begin position="317"/>
        <end position="337"/>
    </location>
</feature>
<dbReference type="HOGENOM" id="CLU_552797_0_0_11"/>
<keyword evidence="2" id="KW-0472">Membrane</keyword>
<dbReference type="OrthoDB" id="3364225at2"/>
<feature type="compositionally biased region" description="Pro residues" evidence="1">
    <location>
        <begin position="208"/>
        <end position="221"/>
    </location>
</feature>
<evidence type="ECO:0000313" key="3">
    <source>
        <dbReference type="EMBL" id="AGZ39817.1"/>
    </source>
</evidence>
<feature type="compositionally biased region" description="Low complexity" evidence="1">
    <location>
        <begin position="197"/>
        <end position="207"/>
    </location>
</feature>
<keyword evidence="2" id="KW-0812">Transmembrane</keyword>
<dbReference type="STRING" id="1246995.AFR_07640"/>
<evidence type="ECO:0000256" key="2">
    <source>
        <dbReference type="SAM" id="Phobius"/>
    </source>
</evidence>
<feature type="region of interest" description="Disordered" evidence="1">
    <location>
        <begin position="1"/>
        <end position="310"/>
    </location>
</feature>
<dbReference type="PATRIC" id="fig|1246995.3.peg.1558"/>
<dbReference type="RefSeq" id="WP_023359348.1">
    <property type="nucleotide sequence ID" value="NC_022657.1"/>
</dbReference>
<accession>U5VSM7</accession>
<dbReference type="eggNOG" id="ENOG5032H3V">
    <property type="taxonomic scope" value="Bacteria"/>
</dbReference>
<feature type="compositionally biased region" description="Polar residues" evidence="1">
    <location>
        <begin position="141"/>
        <end position="153"/>
    </location>
</feature>
<gene>
    <name evidence="3" type="ORF">AFR_07640</name>
</gene>
<feature type="compositionally biased region" description="Basic and acidic residues" evidence="1">
    <location>
        <begin position="154"/>
        <end position="176"/>
    </location>
</feature>
<keyword evidence="2" id="KW-1133">Transmembrane helix</keyword>
<name>U5VSM7_9ACTN</name>
<dbReference type="Proteomes" id="UP000017746">
    <property type="component" value="Chromosome"/>
</dbReference>
<dbReference type="KEGG" id="afs:AFR_07640"/>
<reference evidence="3 4" key="1">
    <citation type="journal article" date="2014" name="J. Biotechnol.">
        <title>Complete genome sequence of the actinobacterium Actinoplanes friuliensis HAG 010964, producer of the lipopeptide antibiotic friulimycin.</title>
        <authorList>
            <person name="Ruckert C."/>
            <person name="Szczepanowski R."/>
            <person name="Albersmeier A."/>
            <person name="Goesmann A."/>
            <person name="Fischer N."/>
            <person name="Steinkamper A."/>
            <person name="Puhler A."/>
            <person name="Biener R."/>
            <person name="Schwartz D."/>
            <person name="Kalinowski J."/>
        </authorList>
    </citation>
    <scope>NUCLEOTIDE SEQUENCE [LARGE SCALE GENOMIC DNA]</scope>
    <source>
        <strain evidence="3 4">DSM 7358</strain>
    </source>
</reference>
<sequence length="493" mass="53030">MADQQPENSAAGAPDESPAAGPPTRPDPTRVESTRQTPDPTRIEGGSPAADGTASQADPTAAETPGRWSGSAVVPAHVPKRTWWARRRAEEEALPAAADPWADSEDWSATPAVDPWAEQDTPWQAEIPFPEAMPPTRIDAPSSTTRPETQLPQTRDEAQLPPTRHEAQLPPTRHEAQLAPTRLDPPSPPVTAPQSRPAAPLPQAYQPPAAPKPAAPAPAPAPAQKATQPATGEVPPRRWWTRKDRVTQTPANRLPVQTRPSAPQPPARPAPAPAQPARPVPARPAPPPWKPPAQTRPPAGQRPLPPPRRKRRWPRRLFLFTLFSLVCCCGVPGYFLWPAAQQYPVSAVLPQSVSDLNLRDDGASRRAVERLTEDLRNTSLAQGDVFAGVYTDGNGKKVTVFGTTGLRMTPQDDVEAEIAHLATEYKIKEVQTYDLGETGVHERCGVGRSGGNAVVVCAWADHGSLATVMLTRRSVSESAELTGVLRSVVLTRG</sequence>
<keyword evidence="4" id="KW-1185">Reference proteome</keyword>
<evidence type="ECO:0000256" key="1">
    <source>
        <dbReference type="SAM" id="MobiDB-lite"/>
    </source>
</evidence>
<dbReference type="EMBL" id="CP006272">
    <property type="protein sequence ID" value="AGZ39817.1"/>
    <property type="molecule type" value="Genomic_DNA"/>
</dbReference>
<proteinExistence type="predicted"/>
<feature type="compositionally biased region" description="Pro residues" evidence="1">
    <location>
        <begin position="262"/>
        <end position="295"/>
    </location>
</feature>
<dbReference type="AlphaFoldDB" id="U5VSM7"/>